<evidence type="ECO:0000256" key="3">
    <source>
        <dbReference type="ARBA" id="ARBA00022448"/>
    </source>
</evidence>
<comment type="subcellular location">
    <subcellularLocation>
        <location evidence="2">Membrane</location>
        <topology evidence="2">Multi-pass membrane protein</topology>
    </subcellularLocation>
</comment>
<dbReference type="Proteomes" id="UP000009131">
    <property type="component" value="Unassembled WGS sequence"/>
</dbReference>
<dbReference type="EMBL" id="BABT02000062">
    <property type="protein sequence ID" value="GAA95656.1"/>
    <property type="molecule type" value="Genomic_DNA"/>
</dbReference>
<evidence type="ECO:0000259" key="13">
    <source>
        <dbReference type="PROSITE" id="PS50939"/>
    </source>
</evidence>
<evidence type="ECO:0000256" key="11">
    <source>
        <dbReference type="SAM" id="MobiDB-lite"/>
    </source>
</evidence>
<dbReference type="RefSeq" id="XP_014570146.1">
    <property type="nucleotide sequence ID" value="XM_014714660.1"/>
</dbReference>
<feature type="transmembrane region" description="Helical" evidence="12">
    <location>
        <begin position="204"/>
        <end position="228"/>
    </location>
</feature>
<evidence type="ECO:0000256" key="10">
    <source>
        <dbReference type="ARBA" id="ARBA00023136"/>
    </source>
</evidence>
<reference evidence="14 15" key="2">
    <citation type="journal article" date="2012" name="Open Biol.">
        <title>Characteristics of nucleosomes and linker DNA regions on the genome of the basidiomycete Mixia osmundae revealed by mono- and dinucleosome mapping.</title>
        <authorList>
            <person name="Nishida H."/>
            <person name="Kondo S."/>
            <person name="Matsumoto T."/>
            <person name="Suzuki Y."/>
            <person name="Yoshikawa H."/>
            <person name="Taylor T.D."/>
            <person name="Sugiyama J."/>
        </authorList>
    </citation>
    <scope>NUCLEOTIDE SEQUENCE [LARGE SCALE GENOMIC DNA]</scope>
    <source>
        <strain evidence="15">CBS 9802 / IAM 14324 / JCM 22182 / KY 12970</strain>
    </source>
</reference>
<dbReference type="eggNOG" id="ENOG502S6HN">
    <property type="taxonomic scope" value="Eukaryota"/>
</dbReference>
<proteinExistence type="predicted"/>
<keyword evidence="8 12" id="KW-1133">Transmembrane helix</keyword>
<evidence type="ECO:0000256" key="2">
    <source>
        <dbReference type="ARBA" id="ARBA00004141"/>
    </source>
</evidence>
<dbReference type="GO" id="GO:0046872">
    <property type="term" value="F:metal ion binding"/>
    <property type="evidence" value="ECO:0007669"/>
    <property type="project" value="UniProtKB-KW"/>
</dbReference>
<feature type="transmembrane region" description="Helical" evidence="12">
    <location>
        <begin position="87"/>
        <end position="107"/>
    </location>
</feature>
<dbReference type="OMA" id="PGHEHFA"/>
<evidence type="ECO:0000256" key="1">
    <source>
        <dbReference type="ARBA" id="ARBA00001970"/>
    </source>
</evidence>
<keyword evidence="3" id="KW-0813">Transport</keyword>
<dbReference type="GO" id="GO:0140575">
    <property type="term" value="F:transmembrane monodehydroascorbate reductase activity"/>
    <property type="evidence" value="ECO:0007669"/>
    <property type="project" value="InterPro"/>
</dbReference>
<dbReference type="InterPro" id="IPR006593">
    <property type="entry name" value="Cyt_b561/ferric_Rdtase_TM"/>
</dbReference>
<comment type="cofactor">
    <cofactor evidence="1">
        <name>heme b</name>
        <dbReference type="ChEBI" id="CHEBI:60344"/>
    </cofactor>
</comment>
<keyword evidence="7" id="KW-0249">Electron transport</keyword>
<comment type="caution">
    <text evidence="14">The sequence shown here is derived from an EMBL/GenBank/DDBJ whole genome shotgun (WGS) entry which is preliminary data.</text>
</comment>
<dbReference type="GO" id="GO:0016020">
    <property type="term" value="C:membrane"/>
    <property type="evidence" value="ECO:0007669"/>
    <property type="project" value="UniProtKB-SubCell"/>
</dbReference>
<dbReference type="CDD" id="cd08761">
    <property type="entry name" value="Cyt_b561_CYB561D2_like"/>
    <property type="match status" value="1"/>
</dbReference>
<dbReference type="HOGENOM" id="CLU_090067_1_0_1"/>
<dbReference type="PROSITE" id="PS50939">
    <property type="entry name" value="CYTOCHROME_B561"/>
    <property type="match status" value="1"/>
</dbReference>
<keyword evidence="6" id="KW-0479">Metal-binding</keyword>
<feature type="transmembrane region" description="Helical" evidence="12">
    <location>
        <begin position="157"/>
        <end position="183"/>
    </location>
</feature>
<evidence type="ECO:0000256" key="6">
    <source>
        <dbReference type="ARBA" id="ARBA00022723"/>
    </source>
</evidence>
<sequence>MSSGAPDASVRSPSSAQSDNGEDRPLLGNSTTADNPDLEESMAKAQASYASLLNNLANRTMALAAQVGVILFAITTWVMLIEHPAGLFSYHPALQSLAIVFFGYGILVLQPTKSPQAKRKGQNVHQIFQGLALVSILGGVAIIIFNKKLHEAAHFATWHGILGITTVSLLVFQAIVGLLQAYPAGQKLLGGEAKAKATWKYHRALGYTLFILLILTPMTAVTSADWVLQNSSSLQRNVMFGGLALLGVGVLLGLNPSKMQFR</sequence>
<keyword evidence="9" id="KW-0408">Iron</keyword>
<protein>
    <recommendedName>
        <fullName evidence="13">Cytochrome b561 domain-containing protein</fullName>
    </recommendedName>
</protein>
<dbReference type="PANTHER" id="PTHR15422">
    <property type="entry name" value="OS05G0565100 PROTEIN"/>
    <property type="match status" value="1"/>
</dbReference>
<evidence type="ECO:0000256" key="5">
    <source>
        <dbReference type="ARBA" id="ARBA00022692"/>
    </source>
</evidence>
<evidence type="ECO:0000313" key="15">
    <source>
        <dbReference type="Proteomes" id="UP000009131"/>
    </source>
</evidence>
<feature type="transmembrane region" description="Helical" evidence="12">
    <location>
        <begin position="127"/>
        <end position="145"/>
    </location>
</feature>
<keyword evidence="4" id="KW-0349">Heme</keyword>
<dbReference type="Gene3D" id="1.20.120.1770">
    <property type="match status" value="1"/>
</dbReference>
<accession>G7DYJ6</accession>
<reference evidence="14 15" key="1">
    <citation type="journal article" date="2011" name="J. Gen. Appl. Microbiol.">
        <title>Draft genome sequencing of the enigmatic basidiomycete Mixia osmundae.</title>
        <authorList>
            <person name="Nishida H."/>
            <person name="Nagatsuka Y."/>
            <person name="Sugiyama J."/>
        </authorList>
    </citation>
    <scope>NUCLEOTIDE SEQUENCE [LARGE SCALE GENOMIC DNA]</scope>
    <source>
        <strain evidence="15">CBS 9802 / IAM 14324 / JCM 22182 / KY 12970</strain>
    </source>
</reference>
<evidence type="ECO:0000256" key="12">
    <source>
        <dbReference type="SAM" id="Phobius"/>
    </source>
</evidence>
<feature type="transmembrane region" description="Helical" evidence="12">
    <location>
        <begin position="61"/>
        <end position="81"/>
    </location>
</feature>
<evidence type="ECO:0000256" key="8">
    <source>
        <dbReference type="ARBA" id="ARBA00022989"/>
    </source>
</evidence>
<keyword evidence="15" id="KW-1185">Reference proteome</keyword>
<dbReference type="PANTHER" id="PTHR15422:SF45">
    <property type="entry name" value="CYTOCHROME B561 DOMAIN-CONTAINING PROTEIN"/>
    <property type="match status" value="1"/>
</dbReference>
<dbReference type="InterPro" id="IPR045150">
    <property type="entry name" value="CYB561D1/2"/>
</dbReference>
<evidence type="ECO:0000313" key="14">
    <source>
        <dbReference type="EMBL" id="GAA95656.1"/>
    </source>
</evidence>
<gene>
    <name evidence="14" type="primary">Mo02312</name>
    <name evidence="14" type="ORF">E5Q_02312</name>
</gene>
<dbReference type="Pfam" id="PF03188">
    <property type="entry name" value="Cytochrom_B561"/>
    <property type="match status" value="1"/>
</dbReference>
<feature type="domain" description="Cytochrome b561" evidence="13">
    <location>
        <begin position="53"/>
        <end position="257"/>
    </location>
</feature>
<evidence type="ECO:0000256" key="4">
    <source>
        <dbReference type="ARBA" id="ARBA00022617"/>
    </source>
</evidence>
<name>G7DYJ6_MIXOS</name>
<feature type="transmembrane region" description="Helical" evidence="12">
    <location>
        <begin position="234"/>
        <end position="254"/>
    </location>
</feature>
<dbReference type="InParanoid" id="G7DYJ6"/>
<dbReference type="SMART" id="SM00665">
    <property type="entry name" value="B561"/>
    <property type="match status" value="1"/>
</dbReference>
<evidence type="ECO:0000256" key="7">
    <source>
        <dbReference type="ARBA" id="ARBA00022982"/>
    </source>
</evidence>
<keyword evidence="10 12" id="KW-0472">Membrane</keyword>
<keyword evidence="5 12" id="KW-0812">Transmembrane</keyword>
<organism evidence="14 15">
    <name type="scientific">Mixia osmundae (strain CBS 9802 / IAM 14324 / JCM 22182 / KY 12970)</name>
    <dbReference type="NCBI Taxonomy" id="764103"/>
    <lineage>
        <taxon>Eukaryota</taxon>
        <taxon>Fungi</taxon>
        <taxon>Dikarya</taxon>
        <taxon>Basidiomycota</taxon>
        <taxon>Pucciniomycotina</taxon>
        <taxon>Mixiomycetes</taxon>
        <taxon>Mixiales</taxon>
        <taxon>Mixiaceae</taxon>
        <taxon>Mixia</taxon>
    </lineage>
</organism>
<feature type="region of interest" description="Disordered" evidence="11">
    <location>
        <begin position="1"/>
        <end position="36"/>
    </location>
</feature>
<dbReference type="AlphaFoldDB" id="G7DYJ6"/>
<evidence type="ECO:0000256" key="9">
    <source>
        <dbReference type="ARBA" id="ARBA00023004"/>
    </source>
</evidence>
<dbReference type="OrthoDB" id="432881at2759"/>